<dbReference type="Pfam" id="PF13649">
    <property type="entry name" value="Methyltransf_25"/>
    <property type="match status" value="1"/>
</dbReference>
<dbReference type="AlphaFoldDB" id="A0A5S3PWL4"/>
<dbReference type="PANTHER" id="PTHR45128">
    <property type="entry name" value="METHYLTRANSFERASE TYPE 11"/>
    <property type="match status" value="1"/>
</dbReference>
<dbReference type="GO" id="GO:0032259">
    <property type="term" value="P:methylation"/>
    <property type="evidence" value="ECO:0007669"/>
    <property type="project" value="UniProtKB-KW"/>
</dbReference>
<dbReference type="SUPFAM" id="SSF53335">
    <property type="entry name" value="S-adenosyl-L-methionine-dependent methyltransferases"/>
    <property type="match status" value="1"/>
</dbReference>
<sequence>MSVRNLPPVYNKIAQHAVFPEMNHDERARYNFLANLNKHLAHVSTGNKVAFENRVEPKFEKEHGRKIASTEELKEAISKDSHYQVWSSLRRSTMEMRQQAGRSIVLRQAAELRDKVKALNEGKDSLILDESVEVPPYLLACDNHIMPGSYHTELIEEDVTPAANYDTGLFVTTAGLLGRYSDGGGKAIVSWVKKTYPDFSPKRILDIGCGMGHNVLPIAKAFPDAEVIGIDTGAPMLRYAHARAMDLGITNVKFMQMDAAQTTFEDESFDWVQSTMFFHETGGKSIYNIMNEVYRVLKPKGLTLHIEQPQYTDDMSLFEKFIRDWDALYNNEPYWSKMHDIEPIDLMKSSGFREEDFMQIGAKAENDLDDGSQKADEPEDHGRSPIWNVFGAIKN</sequence>
<feature type="domain" description="Methyltransferase" evidence="2">
    <location>
        <begin position="204"/>
        <end position="301"/>
    </location>
</feature>
<dbReference type="InterPro" id="IPR029063">
    <property type="entry name" value="SAM-dependent_MTases_sf"/>
</dbReference>
<dbReference type="PANTHER" id="PTHR45128:SF1">
    <property type="entry name" value="S-ADENOSYLMETHIONINE-DEPENDENT METHYLTRANSFERASE RV2258C"/>
    <property type="match status" value="1"/>
</dbReference>
<keyword evidence="4" id="KW-1185">Reference proteome</keyword>
<reference evidence="3 4" key="1">
    <citation type="submission" date="2019-05" db="EMBL/GenBank/DDBJ databases">
        <authorList>
            <person name="Zhang J.-Y."/>
            <person name="Feg X."/>
            <person name="Du Z.-J."/>
        </authorList>
    </citation>
    <scope>NUCLEOTIDE SEQUENCE [LARGE SCALE GENOMIC DNA]</scope>
    <source>
        <strain evidence="3 4">RZ26</strain>
    </source>
</reference>
<comment type="caution">
    <text evidence="3">The sequence shown here is derived from an EMBL/GenBank/DDBJ whole genome shotgun (WGS) entry which is preliminary data.</text>
</comment>
<feature type="region of interest" description="Disordered" evidence="1">
    <location>
        <begin position="365"/>
        <end position="387"/>
    </location>
</feature>
<dbReference type="EMBL" id="VATY01000001">
    <property type="protein sequence ID" value="TMM58622.1"/>
    <property type="molecule type" value="Genomic_DNA"/>
</dbReference>
<name>A0A5S3PWL4_9FLAO</name>
<proteinExistence type="predicted"/>
<dbReference type="InterPro" id="IPR053173">
    <property type="entry name" value="SAM-binding_MTase"/>
</dbReference>
<gene>
    <name evidence="3" type="ORF">FEE95_04105</name>
</gene>
<evidence type="ECO:0000256" key="1">
    <source>
        <dbReference type="SAM" id="MobiDB-lite"/>
    </source>
</evidence>
<dbReference type="Gene3D" id="3.40.50.150">
    <property type="entry name" value="Vaccinia Virus protein VP39"/>
    <property type="match status" value="1"/>
</dbReference>
<feature type="compositionally biased region" description="Basic and acidic residues" evidence="1">
    <location>
        <begin position="371"/>
        <end position="383"/>
    </location>
</feature>
<keyword evidence="3" id="KW-0489">Methyltransferase</keyword>
<organism evidence="3 4">
    <name type="scientific">Maribacter algarum</name>
    <name type="common">ex Zhang et al. 2020</name>
    <dbReference type="NCBI Taxonomy" id="2578118"/>
    <lineage>
        <taxon>Bacteria</taxon>
        <taxon>Pseudomonadati</taxon>
        <taxon>Bacteroidota</taxon>
        <taxon>Flavobacteriia</taxon>
        <taxon>Flavobacteriales</taxon>
        <taxon>Flavobacteriaceae</taxon>
        <taxon>Maribacter</taxon>
    </lineage>
</organism>
<accession>A0A5S3PWL4</accession>
<dbReference type="CDD" id="cd02440">
    <property type="entry name" value="AdoMet_MTases"/>
    <property type="match status" value="1"/>
</dbReference>
<dbReference type="Proteomes" id="UP000310314">
    <property type="component" value="Unassembled WGS sequence"/>
</dbReference>
<keyword evidence="3" id="KW-0808">Transferase</keyword>
<evidence type="ECO:0000313" key="3">
    <source>
        <dbReference type="EMBL" id="TMM58622.1"/>
    </source>
</evidence>
<evidence type="ECO:0000259" key="2">
    <source>
        <dbReference type="Pfam" id="PF13649"/>
    </source>
</evidence>
<protein>
    <submittedName>
        <fullName evidence="3">Class I SAM-dependent methyltransferase</fullName>
    </submittedName>
</protein>
<dbReference type="RefSeq" id="WP_138656554.1">
    <property type="nucleotide sequence ID" value="NZ_VATY01000001.1"/>
</dbReference>
<dbReference type="OrthoDB" id="9770553at2"/>
<dbReference type="InterPro" id="IPR041698">
    <property type="entry name" value="Methyltransf_25"/>
</dbReference>
<dbReference type="GO" id="GO:0008168">
    <property type="term" value="F:methyltransferase activity"/>
    <property type="evidence" value="ECO:0007669"/>
    <property type="project" value="UniProtKB-KW"/>
</dbReference>
<evidence type="ECO:0000313" key="4">
    <source>
        <dbReference type="Proteomes" id="UP000310314"/>
    </source>
</evidence>